<proteinExistence type="predicted"/>
<evidence type="ECO:0000313" key="1">
    <source>
        <dbReference type="EMBL" id="MFC4560047.1"/>
    </source>
</evidence>
<evidence type="ECO:0000313" key="2">
    <source>
        <dbReference type="Proteomes" id="UP001595989"/>
    </source>
</evidence>
<dbReference type="RefSeq" id="WP_390299429.1">
    <property type="nucleotide sequence ID" value="NZ_JBHSFU010000015.1"/>
</dbReference>
<gene>
    <name evidence="1" type="ORF">ACFO3D_17960</name>
</gene>
<accession>A0ABV9DN30</accession>
<dbReference type="Proteomes" id="UP001595989">
    <property type="component" value="Unassembled WGS sequence"/>
</dbReference>
<organism evidence="1 2">
    <name type="scientific">Virgibacillus kekensis</name>
    <dbReference type="NCBI Taxonomy" id="202261"/>
    <lineage>
        <taxon>Bacteria</taxon>
        <taxon>Bacillati</taxon>
        <taxon>Bacillota</taxon>
        <taxon>Bacilli</taxon>
        <taxon>Bacillales</taxon>
        <taxon>Bacillaceae</taxon>
        <taxon>Virgibacillus</taxon>
    </lineage>
</organism>
<name>A0ABV9DN30_9BACI</name>
<keyword evidence="2" id="KW-1185">Reference proteome</keyword>
<comment type="caution">
    <text evidence="1">The sequence shown here is derived from an EMBL/GenBank/DDBJ whole genome shotgun (WGS) entry which is preliminary data.</text>
</comment>
<reference evidence="2" key="1">
    <citation type="journal article" date="2019" name="Int. J. Syst. Evol. Microbiol.">
        <title>The Global Catalogue of Microorganisms (GCM) 10K type strain sequencing project: providing services to taxonomists for standard genome sequencing and annotation.</title>
        <authorList>
            <consortium name="The Broad Institute Genomics Platform"/>
            <consortium name="The Broad Institute Genome Sequencing Center for Infectious Disease"/>
            <person name="Wu L."/>
            <person name="Ma J."/>
        </authorList>
    </citation>
    <scope>NUCLEOTIDE SEQUENCE [LARGE SCALE GENOMIC DNA]</scope>
    <source>
        <strain evidence="2">CGMCC 4.7426</strain>
    </source>
</reference>
<protein>
    <recommendedName>
        <fullName evidence="3">YokE-like PH domain-containing protein</fullName>
    </recommendedName>
</protein>
<sequence length="114" mass="13307">MEEAVSLSALKTLVEKKVKKKILVKVMWNDVEKITLFITPKMKINSFIYDEKEGYLFYDNEGKLIEEEIPYILQEKELVDGKVILGKTKGGKPMIYNRILSTEDILFLQEYQKA</sequence>
<dbReference type="EMBL" id="JBHSFU010000015">
    <property type="protein sequence ID" value="MFC4560047.1"/>
    <property type="molecule type" value="Genomic_DNA"/>
</dbReference>
<evidence type="ECO:0008006" key="3">
    <source>
        <dbReference type="Google" id="ProtNLM"/>
    </source>
</evidence>